<comment type="caution">
    <text evidence="2">The sequence shown here is derived from an EMBL/GenBank/DDBJ whole genome shotgun (WGS) entry which is preliminary data.</text>
</comment>
<keyword evidence="3" id="KW-1185">Reference proteome</keyword>
<reference evidence="2" key="1">
    <citation type="submission" date="2022-04" db="EMBL/GenBank/DDBJ databases">
        <title>Alcanivorax sp. CY1518 draft genome sequence.</title>
        <authorList>
            <person name="Zhao G."/>
            <person name="An M."/>
        </authorList>
    </citation>
    <scope>NUCLEOTIDE SEQUENCE</scope>
    <source>
        <strain evidence="2">CY1518</strain>
    </source>
</reference>
<feature type="signal peptide" evidence="1">
    <location>
        <begin position="1"/>
        <end position="21"/>
    </location>
</feature>
<sequence length="287" mass="30803">MRADRPLVAILLLCLAQGAAAVSRLAVVGGTEEFRTHFTSALSAQLVAGGLPAPAIAAPRRSDLVLALGDEAFQEALHLNRPVLGLFISRNIALEAFTAGCACSAFFSEADPVRQLRLAQALFPAARRIGLITSPETSWVAGLLAPYAERESLLLVHTALADSNALARELPRLLPQVDLLLAISDERLYSEATARLILLTSYRQNKPVIGPDELFVQAGSVATSYSSGADMVKQAARAVLDFAERGWLPPPDFANVFSLRLNSHVVRAYDVPMVDPDALQRQLEAGQ</sequence>
<dbReference type="RefSeq" id="WP_246951746.1">
    <property type="nucleotide sequence ID" value="NZ_JALKII010000005.1"/>
</dbReference>
<dbReference type="EMBL" id="JALKII010000005">
    <property type="protein sequence ID" value="MCK0537790.1"/>
    <property type="molecule type" value="Genomic_DNA"/>
</dbReference>
<evidence type="ECO:0000313" key="2">
    <source>
        <dbReference type="EMBL" id="MCK0537790.1"/>
    </source>
</evidence>
<dbReference type="PANTHER" id="PTHR35271:SF1">
    <property type="entry name" value="ABC TRANSPORTER, SUBSTRATE-BINDING LIPOPROTEIN"/>
    <property type="match status" value="1"/>
</dbReference>
<keyword evidence="1" id="KW-0732">Signal</keyword>
<gene>
    <name evidence="2" type="ORF">MU846_08715</name>
</gene>
<dbReference type="Pfam" id="PF04392">
    <property type="entry name" value="ABC_sub_bind"/>
    <property type="match status" value="1"/>
</dbReference>
<evidence type="ECO:0008006" key="4">
    <source>
        <dbReference type="Google" id="ProtNLM"/>
    </source>
</evidence>
<organism evidence="2 3">
    <name type="scientific">Alcanivorax quisquiliarum</name>
    <dbReference type="NCBI Taxonomy" id="2933565"/>
    <lineage>
        <taxon>Bacteria</taxon>
        <taxon>Pseudomonadati</taxon>
        <taxon>Pseudomonadota</taxon>
        <taxon>Gammaproteobacteria</taxon>
        <taxon>Oceanospirillales</taxon>
        <taxon>Alcanivoracaceae</taxon>
        <taxon>Alcanivorax</taxon>
    </lineage>
</organism>
<dbReference type="Gene3D" id="3.40.50.2300">
    <property type="match status" value="1"/>
</dbReference>
<name>A0ABT0E7H3_9GAMM</name>
<accession>A0ABT0E7H3</accession>
<dbReference type="PANTHER" id="PTHR35271">
    <property type="entry name" value="ABC TRANSPORTER, SUBSTRATE-BINDING LIPOPROTEIN-RELATED"/>
    <property type="match status" value="1"/>
</dbReference>
<evidence type="ECO:0000313" key="3">
    <source>
        <dbReference type="Proteomes" id="UP001165524"/>
    </source>
</evidence>
<protein>
    <recommendedName>
        <fullName evidence="4">ABC transporter substrate-binding protein</fullName>
    </recommendedName>
</protein>
<dbReference type="Proteomes" id="UP001165524">
    <property type="component" value="Unassembled WGS sequence"/>
</dbReference>
<dbReference type="InterPro" id="IPR007487">
    <property type="entry name" value="ABC_transpt-TYRBP-like"/>
</dbReference>
<feature type="chain" id="PRO_5046780498" description="ABC transporter substrate-binding protein" evidence="1">
    <location>
        <begin position="22"/>
        <end position="287"/>
    </location>
</feature>
<proteinExistence type="predicted"/>
<evidence type="ECO:0000256" key="1">
    <source>
        <dbReference type="SAM" id="SignalP"/>
    </source>
</evidence>